<feature type="transmembrane region" description="Helical" evidence="12">
    <location>
        <begin position="183"/>
        <end position="200"/>
    </location>
</feature>
<evidence type="ECO:0000256" key="5">
    <source>
        <dbReference type="ARBA" id="ARBA00022692"/>
    </source>
</evidence>
<comment type="subcellular location">
    <subcellularLocation>
        <location evidence="1">Cell membrane</location>
        <topology evidence="1">Multi-pass membrane protein</topology>
    </subcellularLocation>
</comment>
<feature type="transmembrane region" description="Helical" evidence="12">
    <location>
        <begin position="340"/>
        <end position="357"/>
    </location>
</feature>
<keyword evidence="9 12" id="KW-0472">Membrane</keyword>
<feature type="transmembrane region" description="Helical" evidence="12">
    <location>
        <begin position="234"/>
        <end position="252"/>
    </location>
</feature>
<feature type="transmembrane region" description="Helical" evidence="12">
    <location>
        <begin position="377"/>
        <end position="396"/>
    </location>
</feature>
<keyword evidence="6 12" id="KW-1133">Transmembrane helix</keyword>
<keyword evidence="5 12" id="KW-0812">Transmembrane</keyword>
<evidence type="ECO:0000256" key="11">
    <source>
        <dbReference type="RuleBase" id="RU362091"/>
    </source>
</evidence>
<gene>
    <name evidence="13" type="ORF">Zmor_018451</name>
</gene>
<dbReference type="Gene3D" id="1.20.1730.10">
    <property type="entry name" value="Sodium/glucose cotransporter"/>
    <property type="match status" value="1"/>
</dbReference>
<evidence type="ECO:0000256" key="7">
    <source>
        <dbReference type="ARBA" id="ARBA00023053"/>
    </source>
</evidence>
<keyword evidence="8" id="KW-0406">Ion transport</keyword>
<evidence type="ECO:0000256" key="4">
    <source>
        <dbReference type="ARBA" id="ARBA00022475"/>
    </source>
</evidence>
<keyword evidence="4" id="KW-1003">Cell membrane</keyword>
<comment type="caution">
    <text evidence="13">The sequence shown here is derived from an EMBL/GenBank/DDBJ whole genome shotgun (WGS) entry which is preliminary data.</text>
</comment>
<dbReference type="GO" id="GO:0006814">
    <property type="term" value="P:sodium ion transport"/>
    <property type="evidence" value="ECO:0007669"/>
    <property type="project" value="UniProtKB-KW"/>
</dbReference>
<evidence type="ECO:0000313" key="13">
    <source>
        <dbReference type="EMBL" id="KAJ3652492.1"/>
    </source>
</evidence>
<evidence type="ECO:0000256" key="12">
    <source>
        <dbReference type="SAM" id="Phobius"/>
    </source>
</evidence>
<reference evidence="13" key="1">
    <citation type="journal article" date="2023" name="G3 (Bethesda)">
        <title>Whole genome assemblies of Zophobas morio and Tenebrio molitor.</title>
        <authorList>
            <person name="Kaur S."/>
            <person name="Stinson S.A."/>
            <person name="diCenzo G.C."/>
        </authorList>
    </citation>
    <scope>NUCLEOTIDE SEQUENCE</scope>
    <source>
        <strain evidence="13">QUZm001</strain>
    </source>
</reference>
<feature type="transmembrane region" description="Helical" evidence="12">
    <location>
        <begin position="73"/>
        <end position="96"/>
    </location>
</feature>
<keyword evidence="7" id="KW-0915">Sodium</keyword>
<organism evidence="13 14">
    <name type="scientific">Zophobas morio</name>
    <dbReference type="NCBI Taxonomy" id="2755281"/>
    <lineage>
        <taxon>Eukaryota</taxon>
        <taxon>Metazoa</taxon>
        <taxon>Ecdysozoa</taxon>
        <taxon>Arthropoda</taxon>
        <taxon>Hexapoda</taxon>
        <taxon>Insecta</taxon>
        <taxon>Pterygota</taxon>
        <taxon>Neoptera</taxon>
        <taxon>Endopterygota</taxon>
        <taxon>Coleoptera</taxon>
        <taxon>Polyphaga</taxon>
        <taxon>Cucujiformia</taxon>
        <taxon>Tenebrionidae</taxon>
        <taxon>Zophobas</taxon>
    </lineage>
</organism>
<evidence type="ECO:0000256" key="8">
    <source>
        <dbReference type="ARBA" id="ARBA00023065"/>
    </source>
</evidence>
<dbReference type="Proteomes" id="UP001168821">
    <property type="component" value="Unassembled WGS sequence"/>
</dbReference>
<comment type="similarity">
    <text evidence="2 11">Belongs to the sodium:solute symporter (SSF) (TC 2.A.21) family.</text>
</comment>
<evidence type="ECO:0000256" key="2">
    <source>
        <dbReference type="ARBA" id="ARBA00006434"/>
    </source>
</evidence>
<dbReference type="InterPro" id="IPR051163">
    <property type="entry name" value="Sodium:Solute_Symporter_SSF"/>
</dbReference>
<evidence type="ECO:0000256" key="1">
    <source>
        <dbReference type="ARBA" id="ARBA00004651"/>
    </source>
</evidence>
<evidence type="ECO:0000313" key="14">
    <source>
        <dbReference type="Proteomes" id="UP001168821"/>
    </source>
</evidence>
<feature type="transmembrane region" description="Helical" evidence="12">
    <location>
        <begin position="434"/>
        <end position="452"/>
    </location>
</feature>
<name>A0AA38MDI9_9CUCU</name>
<accession>A0AA38MDI9</accession>
<dbReference type="CDD" id="cd11492">
    <property type="entry name" value="SLC5sbd_NIS-SMVT"/>
    <property type="match status" value="1"/>
</dbReference>
<dbReference type="PANTHER" id="PTHR42985">
    <property type="entry name" value="SODIUM-COUPLED MONOCARBOXYLATE TRANSPORTER"/>
    <property type="match status" value="1"/>
</dbReference>
<dbReference type="EMBL" id="JALNTZ010000005">
    <property type="protein sequence ID" value="KAJ3652492.1"/>
    <property type="molecule type" value="Genomic_DNA"/>
</dbReference>
<evidence type="ECO:0000256" key="9">
    <source>
        <dbReference type="ARBA" id="ARBA00023136"/>
    </source>
</evidence>
<dbReference type="InterPro" id="IPR038377">
    <property type="entry name" value="Na/Glc_symporter_sf"/>
</dbReference>
<feature type="transmembrane region" description="Helical" evidence="12">
    <location>
        <begin position="152"/>
        <end position="171"/>
    </location>
</feature>
<evidence type="ECO:0008006" key="15">
    <source>
        <dbReference type="Google" id="ProtNLM"/>
    </source>
</evidence>
<dbReference type="GO" id="GO:0015293">
    <property type="term" value="F:symporter activity"/>
    <property type="evidence" value="ECO:0007669"/>
    <property type="project" value="TreeGrafter"/>
</dbReference>
<keyword evidence="10" id="KW-0739">Sodium transport</keyword>
<dbReference type="Pfam" id="PF00474">
    <property type="entry name" value="SSF"/>
    <property type="match status" value="1"/>
</dbReference>
<feature type="transmembrane region" description="Helical" evidence="12">
    <location>
        <begin position="45"/>
        <end position="66"/>
    </location>
</feature>
<feature type="transmembrane region" description="Helical" evidence="12">
    <location>
        <begin position="272"/>
        <end position="294"/>
    </location>
</feature>
<dbReference type="GO" id="GO:0005886">
    <property type="term" value="C:plasma membrane"/>
    <property type="evidence" value="ECO:0007669"/>
    <property type="project" value="UniProtKB-SubCell"/>
</dbReference>
<keyword evidence="14" id="KW-1185">Reference proteome</keyword>
<feature type="transmembrane region" description="Helical" evidence="12">
    <location>
        <begin position="511"/>
        <end position="529"/>
    </location>
</feature>
<evidence type="ECO:0000256" key="3">
    <source>
        <dbReference type="ARBA" id="ARBA00022448"/>
    </source>
</evidence>
<feature type="transmembrane region" description="Helical" evidence="12">
    <location>
        <begin position="124"/>
        <end position="145"/>
    </location>
</feature>
<evidence type="ECO:0000256" key="6">
    <source>
        <dbReference type="ARBA" id="ARBA00022989"/>
    </source>
</evidence>
<sequence>MLTSYDYLILLAVLLISVAIGIYFGCFGTKQASTNEYLHGGKKMGVVAVGVSVAVSHFSGVTMMAVPADVYRFGAYFLYIIVSTVLVGLLSVYVYLPVFFKLQLTSSYEYLAKRFDNRTKQLAVYLYLFSEIIYFPLLAYIPALAFSAMSGLSVNLTAFIVCALCIFYTTIGGLKTVVWTDCFQFMVIMISVIINCYLGLEKSGGVMSIWETALSGERFNIVDFSVDLTRQDSFWAVSVGYTATMVSTIVIHQTGVQKYLSVPKFRHCIWSVIYSAVCKCVVTILCVLIGLEVYAKYADCDPLTSKKIRKHDQLLPYFLTQVAGHIPGVSGLFVGSVFSAALSSMSSLLNSMAGIIYNDLVKKRLKKEYSELKESNILKLIVILCGVACTCLVFVIEHLGPLLALNIALRAPINGPLLGMFTLGMLFPRTNADGAFYGGLISLISVTELMMATKYYELRKVLIHPTRPVSVEGCANLFDNSSVNALQSHLFNSTTTASAHQQAPFFLKLSFQYYTFLGTMLAVLIGVLISCMTKKKQKSTDPNLISPVCRKFFLKEEHRKYDELHEKESKRHLMKVNREENTTDNTV</sequence>
<dbReference type="InterPro" id="IPR001734">
    <property type="entry name" value="Na/solute_symporter"/>
</dbReference>
<proteinExistence type="inferred from homology"/>
<feature type="transmembrane region" description="Helical" evidence="12">
    <location>
        <begin position="402"/>
        <end position="427"/>
    </location>
</feature>
<evidence type="ECO:0000256" key="10">
    <source>
        <dbReference type="ARBA" id="ARBA00023201"/>
    </source>
</evidence>
<dbReference type="PANTHER" id="PTHR42985:SF21">
    <property type="entry name" value="SODIUM-DEPENDENT MULTIVITAMIN TRANSPORTER-LIKE PROTEIN"/>
    <property type="match status" value="1"/>
</dbReference>
<feature type="transmembrane region" description="Helical" evidence="12">
    <location>
        <begin position="314"/>
        <end position="334"/>
    </location>
</feature>
<protein>
    <recommendedName>
        <fullName evidence="15">Sodium-coupled monocarboxylate transporter 1</fullName>
    </recommendedName>
</protein>
<dbReference type="NCBIfam" id="TIGR00813">
    <property type="entry name" value="sss"/>
    <property type="match status" value="1"/>
</dbReference>
<feature type="transmembrane region" description="Helical" evidence="12">
    <location>
        <begin position="7"/>
        <end position="25"/>
    </location>
</feature>
<dbReference type="PROSITE" id="PS50283">
    <property type="entry name" value="NA_SOLUT_SYMP_3"/>
    <property type="match status" value="1"/>
</dbReference>
<keyword evidence="3" id="KW-0813">Transport</keyword>
<dbReference type="AlphaFoldDB" id="A0AA38MDI9"/>